<dbReference type="Proteomes" id="UP000316213">
    <property type="component" value="Unassembled WGS sequence"/>
</dbReference>
<evidence type="ECO:0000313" key="1">
    <source>
        <dbReference type="EMBL" id="TWT86125.1"/>
    </source>
</evidence>
<name>A0A5C5ZG85_9BACT</name>
<accession>A0A5C5ZG85</accession>
<evidence type="ECO:0000313" key="2">
    <source>
        <dbReference type="Proteomes" id="UP000316213"/>
    </source>
</evidence>
<sequence length="78" mass="8673">MKVRLSGSQTRQKTRTVCLRRLNRVVTSLVLARKHPINPRIRSRIGTTLRTGAPSTKAKTIQAIGRVGNPTGLLEQRT</sequence>
<gene>
    <name evidence="1" type="ORF">Pla100_61700</name>
</gene>
<dbReference type="AlphaFoldDB" id="A0A5C5ZG85"/>
<reference evidence="1 2" key="1">
    <citation type="submission" date="2019-02" db="EMBL/GenBank/DDBJ databases">
        <title>Deep-cultivation of Planctomycetes and their phenomic and genomic characterization uncovers novel biology.</title>
        <authorList>
            <person name="Wiegand S."/>
            <person name="Jogler M."/>
            <person name="Boedeker C."/>
            <person name="Pinto D."/>
            <person name="Vollmers J."/>
            <person name="Rivas-Marin E."/>
            <person name="Kohn T."/>
            <person name="Peeters S.H."/>
            <person name="Heuer A."/>
            <person name="Rast P."/>
            <person name="Oberbeckmann S."/>
            <person name="Bunk B."/>
            <person name="Jeske O."/>
            <person name="Meyerdierks A."/>
            <person name="Storesund J.E."/>
            <person name="Kallscheuer N."/>
            <person name="Luecker S."/>
            <person name="Lage O.M."/>
            <person name="Pohl T."/>
            <person name="Merkel B.J."/>
            <person name="Hornburger P."/>
            <person name="Mueller R.-W."/>
            <person name="Bruemmer F."/>
            <person name="Labrenz M."/>
            <person name="Spormann A.M."/>
            <person name="Op Den Camp H."/>
            <person name="Overmann J."/>
            <person name="Amann R."/>
            <person name="Jetten M.S.M."/>
            <person name="Mascher T."/>
            <person name="Medema M.H."/>
            <person name="Devos D.P."/>
            <person name="Kaster A.-K."/>
            <person name="Ovreas L."/>
            <person name="Rohde M."/>
            <person name="Galperin M.Y."/>
            <person name="Jogler C."/>
        </authorList>
    </citation>
    <scope>NUCLEOTIDE SEQUENCE [LARGE SCALE GENOMIC DNA]</scope>
    <source>
        <strain evidence="1 2">Pla100</strain>
    </source>
</reference>
<proteinExistence type="predicted"/>
<dbReference type="EMBL" id="SJPM01000040">
    <property type="protein sequence ID" value="TWT86125.1"/>
    <property type="molecule type" value="Genomic_DNA"/>
</dbReference>
<protein>
    <submittedName>
        <fullName evidence="1">Uncharacterized protein</fullName>
    </submittedName>
</protein>
<keyword evidence="2" id="KW-1185">Reference proteome</keyword>
<organism evidence="1 2">
    <name type="scientific">Neorhodopirellula pilleata</name>
    <dbReference type="NCBI Taxonomy" id="2714738"/>
    <lineage>
        <taxon>Bacteria</taxon>
        <taxon>Pseudomonadati</taxon>
        <taxon>Planctomycetota</taxon>
        <taxon>Planctomycetia</taxon>
        <taxon>Pirellulales</taxon>
        <taxon>Pirellulaceae</taxon>
        <taxon>Neorhodopirellula</taxon>
    </lineage>
</organism>
<comment type="caution">
    <text evidence="1">The sequence shown here is derived from an EMBL/GenBank/DDBJ whole genome shotgun (WGS) entry which is preliminary data.</text>
</comment>